<comment type="caution">
    <text evidence="1">The sequence shown here is derived from an EMBL/GenBank/DDBJ whole genome shotgun (WGS) entry which is preliminary data.</text>
</comment>
<accession>A0A2T7WN40</accession>
<dbReference type="Proteomes" id="UP000244649">
    <property type="component" value="Unassembled WGS sequence"/>
</dbReference>
<gene>
    <name evidence="1" type="ORF">DC432_06895</name>
</gene>
<sequence length="176" mass="18280">MSALPLGIRVLWREVPAGAPPRSVSRALLSDALPGARFVSRCPACGGAHGRVRVEGTDAAVSVSYASGWAFVAVNDRGDRIGVDAVPTGAGGLERVLASDGRRLPGDPARRWARVEAVLKADGRGLVVDPSRVEVSLDAVGWRARIRGEDAAGDWRGWDVEGPAGLVVAVAAGAER</sequence>
<proteinExistence type="predicted"/>
<dbReference type="EMBL" id="QDFT01000012">
    <property type="protein sequence ID" value="PVE75984.1"/>
    <property type="molecule type" value="Genomic_DNA"/>
</dbReference>
<protein>
    <submittedName>
        <fullName evidence="1">4-phosphopantetheinyl transferase</fullName>
    </submittedName>
</protein>
<name>A0A2T7WN40_MICTE</name>
<evidence type="ECO:0000313" key="2">
    <source>
        <dbReference type="Proteomes" id="UP000244649"/>
    </source>
</evidence>
<organism evidence="1 2">
    <name type="scientific">Microbacterium testaceum</name>
    <name type="common">Aureobacterium testaceum</name>
    <name type="synonym">Brevibacterium testaceum</name>
    <dbReference type="NCBI Taxonomy" id="2033"/>
    <lineage>
        <taxon>Bacteria</taxon>
        <taxon>Bacillati</taxon>
        <taxon>Actinomycetota</taxon>
        <taxon>Actinomycetes</taxon>
        <taxon>Micrococcales</taxon>
        <taxon>Microbacteriaceae</taxon>
        <taxon>Microbacterium</taxon>
    </lineage>
</organism>
<evidence type="ECO:0000313" key="1">
    <source>
        <dbReference type="EMBL" id="PVE75984.1"/>
    </source>
</evidence>
<dbReference type="GO" id="GO:0008897">
    <property type="term" value="F:holo-[acyl-carrier-protein] synthase activity"/>
    <property type="evidence" value="ECO:0007669"/>
    <property type="project" value="InterPro"/>
</dbReference>
<dbReference type="AlphaFoldDB" id="A0A2T7WN40"/>
<keyword evidence="1" id="KW-0808">Transferase</keyword>
<dbReference type="RefSeq" id="WP_116537233.1">
    <property type="nucleotide sequence ID" value="NZ_QDFT01000012.1"/>
</dbReference>
<reference evidence="1 2" key="1">
    <citation type="submission" date="2018-04" db="EMBL/GenBank/DDBJ databases">
        <authorList>
            <person name="Go L.Y."/>
            <person name="Mitchell J.A."/>
        </authorList>
    </citation>
    <scope>NUCLEOTIDE SEQUENCE [LARGE SCALE GENOMIC DNA]</scope>
    <source>
        <strain evidence="1 2">TPD7010</strain>
    </source>
</reference>
<dbReference type="InterPro" id="IPR037143">
    <property type="entry name" value="4-PPantetheinyl_Trfase_dom_sf"/>
</dbReference>
<dbReference type="SUPFAM" id="SSF56214">
    <property type="entry name" value="4'-phosphopantetheinyl transferase"/>
    <property type="match status" value="1"/>
</dbReference>
<dbReference type="GO" id="GO:0000287">
    <property type="term" value="F:magnesium ion binding"/>
    <property type="evidence" value="ECO:0007669"/>
    <property type="project" value="InterPro"/>
</dbReference>
<dbReference type="Gene3D" id="3.90.470.20">
    <property type="entry name" value="4'-phosphopantetheinyl transferase domain"/>
    <property type="match status" value="1"/>
</dbReference>